<keyword evidence="3" id="KW-1185">Reference proteome</keyword>
<organism evidence="2 3">
    <name type="scientific">Lophiostoma macrostomum CBS 122681</name>
    <dbReference type="NCBI Taxonomy" id="1314788"/>
    <lineage>
        <taxon>Eukaryota</taxon>
        <taxon>Fungi</taxon>
        <taxon>Dikarya</taxon>
        <taxon>Ascomycota</taxon>
        <taxon>Pezizomycotina</taxon>
        <taxon>Dothideomycetes</taxon>
        <taxon>Pleosporomycetidae</taxon>
        <taxon>Pleosporales</taxon>
        <taxon>Lophiostomataceae</taxon>
        <taxon>Lophiostoma</taxon>
    </lineage>
</organism>
<feature type="compositionally biased region" description="Polar residues" evidence="1">
    <location>
        <begin position="26"/>
        <end position="44"/>
    </location>
</feature>
<dbReference type="EMBL" id="MU004307">
    <property type="protein sequence ID" value="KAF2659464.1"/>
    <property type="molecule type" value="Genomic_DNA"/>
</dbReference>
<evidence type="ECO:0000313" key="3">
    <source>
        <dbReference type="Proteomes" id="UP000799324"/>
    </source>
</evidence>
<protein>
    <submittedName>
        <fullName evidence="2">Uncharacterized protein</fullName>
    </submittedName>
</protein>
<feature type="compositionally biased region" description="Basic residues" evidence="1">
    <location>
        <begin position="316"/>
        <end position="327"/>
    </location>
</feature>
<accession>A0A6A6TLJ8</accession>
<evidence type="ECO:0000313" key="2">
    <source>
        <dbReference type="EMBL" id="KAF2659464.1"/>
    </source>
</evidence>
<dbReference type="AlphaFoldDB" id="A0A6A6TLJ8"/>
<evidence type="ECO:0000256" key="1">
    <source>
        <dbReference type="SAM" id="MobiDB-lite"/>
    </source>
</evidence>
<dbReference type="Proteomes" id="UP000799324">
    <property type="component" value="Unassembled WGS sequence"/>
</dbReference>
<feature type="compositionally biased region" description="Polar residues" evidence="1">
    <location>
        <begin position="285"/>
        <end position="295"/>
    </location>
</feature>
<name>A0A6A6TLJ8_9PLEO</name>
<reference evidence="2" key="1">
    <citation type="journal article" date="2020" name="Stud. Mycol.">
        <title>101 Dothideomycetes genomes: a test case for predicting lifestyles and emergence of pathogens.</title>
        <authorList>
            <person name="Haridas S."/>
            <person name="Albert R."/>
            <person name="Binder M."/>
            <person name="Bloem J."/>
            <person name="Labutti K."/>
            <person name="Salamov A."/>
            <person name="Andreopoulos B."/>
            <person name="Baker S."/>
            <person name="Barry K."/>
            <person name="Bills G."/>
            <person name="Bluhm B."/>
            <person name="Cannon C."/>
            <person name="Castanera R."/>
            <person name="Culley D."/>
            <person name="Daum C."/>
            <person name="Ezra D."/>
            <person name="Gonzalez J."/>
            <person name="Henrissat B."/>
            <person name="Kuo A."/>
            <person name="Liang C."/>
            <person name="Lipzen A."/>
            <person name="Lutzoni F."/>
            <person name="Magnuson J."/>
            <person name="Mondo S."/>
            <person name="Nolan M."/>
            <person name="Ohm R."/>
            <person name="Pangilinan J."/>
            <person name="Park H.-J."/>
            <person name="Ramirez L."/>
            <person name="Alfaro M."/>
            <person name="Sun H."/>
            <person name="Tritt A."/>
            <person name="Yoshinaga Y."/>
            <person name="Zwiers L.-H."/>
            <person name="Turgeon B."/>
            <person name="Goodwin S."/>
            <person name="Spatafora J."/>
            <person name="Crous P."/>
            <person name="Grigoriev I."/>
        </authorList>
    </citation>
    <scope>NUCLEOTIDE SEQUENCE</scope>
    <source>
        <strain evidence="2">CBS 122681</strain>
    </source>
</reference>
<sequence>MFVPRALRLKGTRESEKAHAKALGSKSRSTGNSNAKELPQTSNGRQDEVNRAGTGPQYTIPAITSEHLGHLVCGIELLLTDYAYQDKEGAQWLQRHTREIEGQKGYVHLSALLEHSNISSLKPAATQISLQRALREQASTHLELSEDGYFVRRRPSTYPLHFVPSNSFDVVNDEGLSFWDQRTIYVEPHTRDLCKTPAKVAYWIKEHSQMRDKWLPVQAVHTLYNSCAFVVLSGNVTHQGTWQKWRALGKPEFWKIITKTEHTKRSEEYVNLLKEEKAMSKQAKSHSTSPQTNSPAELAETTTTTTPAESNELATRKRKRGKKKKKEGRAVTEEAFEAETPVNGLSGEQDLDDDVANRSRSADRGNEATIPHDAKTARLEQKNTQEREKTSSIG</sequence>
<feature type="compositionally biased region" description="Basic and acidic residues" evidence="1">
    <location>
        <begin position="355"/>
        <end position="394"/>
    </location>
</feature>
<feature type="region of interest" description="Disordered" evidence="1">
    <location>
        <begin position="1"/>
        <end position="58"/>
    </location>
</feature>
<proteinExistence type="predicted"/>
<feature type="region of interest" description="Disordered" evidence="1">
    <location>
        <begin position="278"/>
        <end position="394"/>
    </location>
</feature>
<gene>
    <name evidence="2" type="ORF">K491DRAFT_702289</name>
</gene>
<dbReference type="OrthoDB" id="439993at2759"/>